<protein>
    <recommendedName>
        <fullName evidence="5">Lipoprotein</fullName>
    </recommendedName>
</protein>
<name>A0ABT5QZP8_9GAMM</name>
<keyword evidence="2" id="KW-0732">Signal</keyword>
<evidence type="ECO:0000256" key="1">
    <source>
        <dbReference type="SAM" id="MobiDB-lite"/>
    </source>
</evidence>
<evidence type="ECO:0008006" key="5">
    <source>
        <dbReference type="Google" id="ProtNLM"/>
    </source>
</evidence>
<reference evidence="3" key="1">
    <citation type="submission" date="2021-12" db="EMBL/GenBank/DDBJ databases">
        <title>Enterovibrio ZSDZ35 sp. nov. and Enterovibrio ZSDZ42 sp. nov., isolated from coastal seawater in Qingdao.</title>
        <authorList>
            <person name="Zhang P."/>
        </authorList>
    </citation>
    <scope>NUCLEOTIDE SEQUENCE</scope>
    <source>
        <strain evidence="3">ZSDZ42</strain>
    </source>
</reference>
<comment type="caution">
    <text evidence="3">The sequence shown here is derived from an EMBL/GenBank/DDBJ whole genome shotgun (WGS) entry which is preliminary data.</text>
</comment>
<feature type="region of interest" description="Disordered" evidence="1">
    <location>
        <begin position="34"/>
        <end position="53"/>
    </location>
</feature>
<feature type="chain" id="PRO_5046429953" description="Lipoprotein" evidence="2">
    <location>
        <begin position="24"/>
        <end position="524"/>
    </location>
</feature>
<keyword evidence="4" id="KW-1185">Reference proteome</keyword>
<feature type="compositionally biased region" description="Polar residues" evidence="1">
    <location>
        <begin position="38"/>
        <end position="49"/>
    </location>
</feature>
<gene>
    <name evidence="3" type="ORF">LRP50_10140</name>
</gene>
<evidence type="ECO:0000313" key="3">
    <source>
        <dbReference type="EMBL" id="MDD1793486.1"/>
    </source>
</evidence>
<evidence type="ECO:0000313" key="4">
    <source>
        <dbReference type="Proteomes" id="UP001149400"/>
    </source>
</evidence>
<organism evidence="3 4">
    <name type="scientific">Enterovibrio gelatinilyticus</name>
    <dbReference type="NCBI Taxonomy" id="2899819"/>
    <lineage>
        <taxon>Bacteria</taxon>
        <taxon>Pseudomonadati</taxon>
        <taxon>Pseudomonadota</taxon>
        <taxon>Gammaproteobacteria</taxon>
        <taxon>Vibrionales</taxon>
        <taxon>Vibrionaceae</taxon>
        <taxon>Enterovibrio</taxon>
    </lineage>
</organism>
<feature type="signal peptide" evidence="2">
    <location>
        <begin position="1"/>
        <end position="23"/>
    </location>
</feature>
<dbReference type="RefSeq" id="WP_274164347.1">
    <property type="nucleotide sequence ID" value="NZ_JAJUBC010000010.1"/>
</dbReference>
<sequence length="524" mass="56851">MPTSNCRLIKTLSIASAISLLSACSLSPSGPVELGNSDDLSPQASQKASDQAVKPPSIQRFMLRGEVTLGHEARAITPCGSNSQYWLQFDPATAQQSMALSSSPYNTIYGEVIGEFVAPPHDGFAADYPASFKVTQLNLMSAEIDGCQQRRNLTVASGTEPFWSVSISSNTLQLSRLGFESENFTLKERHISQEARIYHAEGATLTLRPALCSDGMSDSIYGWTSTFTKGNQSWEGCATLSANDPTQAWVGDYQGITTQGEVRLTTTVTLNADHSATTRYQQVNEPDIEETGVWQQVSPNEVQVMMTRHQGQYLVSERVFQRNGLTLTAKTETVNGREYSLGTEGLALSLMVGSEVTAVSATGSKVTSYGVEGSAIYNPDVDAALLAYLGDAAKEAAGMRYRWLTQDLNDDGEDELFVFTDWCGTGGCTLLVFANQNGDWVFNSRITLVHLPFQLGSITQNGWRDLIMPVGGGGAKASTRVLMFDGKRYPSNPSLAPEVSLPDESDTYLFADGIYPQQQGITFK</sequence>
<accession>A0ABT5QZP8</accession>
<dbReference type="EMBL" id="JAJUBC010000010">
    <property type="protein sequence ID" value="MDD1793486.1"/>
    <property type="molecule type" value="Genomic_DNA"/>
</dbReference>
<proteinExistence type="predicted"/>
<dbReference type="Proteomes" id="UP001149400">
    <property type="component" value="Unassembled WGS sequence"/>
</dbReference>
<dbReference type="PROSITE" id="PS51257">
    <property type="entry name" value="PROKAR_LIPOPROTEIN"/>
    <property type="match status" value="1"/>
</dbReference>
<evidence type="ECO:0000256" key="2">
    <source>
        <dbReference type="SAM" id="SignalP"/>
    </source>
</evidence>